<dbReference type="PROSITE" id="PS51225">
    <property type="entry name" value="MARVEL"/>
    <property type="match status" value="1"/>
</dbReference>
<name>A0ABD3VFB1_SINWO</name>
<evidence type="ECO:0000256" key="6">
    <source>
        <dbReference type="SAM" id="MobiDB-lite"/>
    </source>
</evidence>
<dbReference type="InterPro" id="IPR008253">
    <property type="entry name" value="Marvel"/>
</dbReference>
<dbReference type="GO" id="GO:0016020">
    <property type="term" value="C:membrane"/>
    <property type="evidence" value="ECO:0007669"/>
    <property type="project" value="UniProtKB-SubCell"/>
</dbReference>
<evidence type="ECO:0000256" key="5">
    <source>
        <dbReference type="PROSITE-ProRule" id="PRU00581"/>
    </source>
</evidence>
<evidence type="ECO:0000256" key="2">
    <source>
        <dbReference type="ARBA" id="ARBA00022692"/>
    </source>
</evidence>
<keyword evidence="4 5" id="KW-0472">Membrane</keyword>
<evidence type="ECO:0000256" key="4">
    <source>
        <dbReference type="ARBA" id="ARBA00023136"/>
    </source>
</evidence>
<protein>
    <recommendedName>
        <fullName evidence="8">MARVEL domain-containing protein</fullName>
    </recommendedName>
</protein>
<organism evidence="9 10">
    <name type="scientific">Sinanodonta woodiana</name>
    <name type="common">Chinese pond mussel</name>
    <name type="synonym">Anodonta woodiana</name>
    <dbReference type="NCBI Taxonomy" id="1069815"/>
    <lineage>
        <taxon>Eukaryota</taxon>
        <taxon>Metazoa</taxon>
        <taxon>Spiralia</taxon>
        <taxon>Lophotrochozoa</taxon>
        <taxon>Mollusca</taxon>
        <taxon>Bivalvia</taxon>
        <taxon>Autobranchia</taxon>
        <taxon>Heteroconchia</taxon>
        <taxon>Palaeoheterodonta</taxon>
        <taxon>Unionida</taxon>
        <taxon>Unionoidea</taxon>
        <taxon>Unionidae</taxon>
        <taxon>Unioninae</taxon>
        <taxon>Sinanodonta</taxon>
    </lineage>
</organism>
<keyword evidence="10" id="KW-1185">Reference proteome</keyword>
<proteinExistence type="predicted"/>
<evidence type="ECO:0000256" key="1">
    <source>
        <dbReference type="ARBA" id="ARBA00004141"/>
    </source>
</evidence>
<comment type="subcellular location">
    <subcellularLocation>
        <location evidence="1">Membrane</location>
        <topology evidence="1">Multi-pass membrane protein</topology>
    </subcellularLocation>
</comment>
<gene>
    <name evidence="9" type="ORF">ACJMK2_010421</name>
</gene>
<evidence type="ECO:0000259" key="8">
    <source>
        <dbReference type="PROSITE" id="PS51225"/>
    </source>
</evidence>
<feature type="region of interest" description="Disordered" evidence="6">
    <location>
        <begin position="205"/>
        <end position="229"/>
    </location>
</feature>
<dbReference type="AlphaFoldDB" id="A0ABD3VFB1"/>
<dbReference type="PANTHER" id="PTHR22776">
    <property type="entry name" value="MARVEL-CONTAINING POTENTIAL LIPID RAFT-ASSOCIATED PROTEIN"/>
    <property type="match status" value="1"/>
</dbReference>
<evidence type="ECO:0000313" key="10">
    <source>
        <dbReference type="Proteomes" id="UP001634394"/>
    </source>
</evidence>
<dbReference type="PANTHER" id="PTHR22776:SF49">
    <property type="entry name" value="MARVEL DOMAIN-CONTAINING PROTEIN"/>
    <property type="match status" value="1"/>
</dbReference>
<dbReference type="EMBL" id="JBJQND010000012">
    <property type="protein sequence ID" value="KAL3860279.1"/>
    <property type="molecule type" value="Genomic_DNA"/>
</dbReference>
<reference evidence="9 10" key="1">
    <citation type="submission" date="2024-11" db="EMBL/GenBank/DDBJ databases">
        <title>Chromosome-level genome assembly of the freshwater bivalve Anodonta woodiana.</title>
        <authorList>
            <person name="Chen X."/>
        </authorList>
    </citation>
    <scope>NUCLEOTIDE SEQUENCE [LARGE SCALE GENOMIC DNA]</scope>
    <source>
        <strain evidence="9">MN2024</strain>
        <tissue evidence="9">Gills</tissue>
    </source>
</reference>
<evidence type="ECO:0000313" key="9">
    <source>
        <dbReference type="EMBL" id="KAL3860279.1"/>
    </source>
</evidence>
<dbReference type="Proteomes" id="UP001634394">
    <property type="component" value="Unassembled WGS sequence"/>
</dbReference>
<dbReference type="InterPro" id="IPR050578">
    <property type="entry name" value="MARVEL-CKLF_proteins"/>
</dbReference>
<comment type="caution">
    <text evidence="9">The sequence shown here is derived from an EMBL/GenBank/DDBJ whole genome shotgun (WGS) entry which is preliminary data.</text>
</comment>
<evidence type="ECO:0000256" key="7">
    <source>
        <dbReference type="SAM" id="Phobius"/>
    </source>
</evidence>
<feature type="transmembrane region" description="Helical" evidence="7">
    <location>
        <begin position="106"/>
        <end position="131"/>
    </location>
</feature>
<accession>A0ABD3VFB1</accession>
<feature type="domain" description="MARVEL" evidence="8">
    <location>
        <begin position="66"/>
        <end position="197"/>
    </location>
</feature>
<evidence type="ECO:0000256" key="3">
    <source>
        <dbReference type="ARBA" id="ARBA00022989"/>
    </source>
</evidence>
<feature type="transmembrane region" description="Helical" evidence="7">
    <location>
        <begin position="170"/>
        <end position="191"/>
    </location>
</feature>
<sequence length="229" mass="25590">MLAHSIPCLPKSWHWSAMRLTRGEITKEMCLLMQAEAPGQAAGGAVANSDTEMKQLYRCIYVDVSFVKSIIGIIMAFEIILSLLGLIIVSASYIEACDFLYGKTYSYFDFVTASCFFTSGAWYILNALGVLKKFGVIRWDIGELIWCGFYTFNFLISSSVLAAHSCYQESYKAGAAFGFFCLIVIAGHGIWELKRFFDKRRQSSSSQSRGHVYEDPPVANAAVEDDSKY</sequence>
<feature type="transmembrane region" description="Helical" evidence="7">
    <location>
        <begin position="70"/>
        <end position="94"/>
    </location>
</feature>
<feature type="transmembrane region" description="Helical" evidence="7">
    <location>
        <begin position="143"/>
        <end position="164"/>
    </location>
</feature>
<keyword evidence="2 5" id="KW-0812">Transmembrane</keyword>
<keyword evidence="3 7" id="KW-1133">Transmembrane helix</keyword>